<name>A0A7J6MAH1_PERCH</name>
<gene>
    <name evidence="2" type="ORF">FOL47_002936</name>
</gene>
<comment type="caution">
    <text evidence="2">The sequence shown here is derived from an EMBL/GenBank/DDBJ whole genome shotgun (WGS) entry which is preliminary data.</text>
</comment>
<dbReference type="AlphaFoldDB" id="A0A7J6MAH1"/>
<accession>A0A7J6MAH1</accession>
<evidence type="ECO:0000256" key="1">
    <source>
        <dbReference type="SAM" id="MobiDB-lite"/>
    </source>
</evidence>
<feature type="compositionally biased region" description="Low complexity" evidence="1">
    <location>
        <begin position="381"/>
        <end position="391"/>
    </location>
</feature>
<organism evidence="2 3">
    <name type="scientific">Perkinsus chesapeaki</name>
    <name type="common">Clam parasite</name>
    <name type="synonym">Perkinsus andrewsi</name>
    <dbReference type="NCBI Taxonomy" id="330153"/>
    <lineage>
        <taxon>Eukaryota</taxon>
        <taxon>Sar</taxon>
        <taxon>Alveolata</taxon>
        <taxon>Perkinsozoa</taxon>
        <taxon>Perkinsea</taxon>
        <taxon>Perkinsida</taxon>
        <taxon>Perkinsidae</taxon>
        <taxon>Perkinsus</taxon>
    </lineage>
</organism>
<dbReference type="Proteomes" id="UP000591131">
    <property type="component" value="Unassembled WGS sequence"/>
</dbReference>
<dbReference type="EMBL" id="JAAPAO010000187">
    <property type="protein sequence ID" value="KAF4668602.1"/>
    <property type="molecule type" value="Genomic_DNA"/>
</dbReference>
<keyword evidence="3" id="KW-1185">Reference proteome</keyword>
<evidence type="ECO:0000313" key="3">
    <source>
        <dbReference type="Proteomes" id="UP000591131"/>
    </source>
</evidence>
<sequence>MNSGSHSLRRIKKYNGNNSYNKEDCGHRTVELVKALQDLHARQEDLLRQLYNIEGSKGSKDTEGYWSNGDNNVASDGNLEVKANRLDDTLLELGERWLMALDWKGNSRKKHDGLIRLDQSENDDCIIKAWMDKRKDDTVEALRDTSSLLATISLTESSRQKDSIIEEDDDKVLDGCKYMDEGEEESIDTECGKVEDGSKEVTEVNNDTATTTLVDNIQSLIECYSDGGCRLDNQTINRNTLNEVASPVSTAVDIVNKLSPIKRRREELRRLNDRVKNKLLQLTVNQRRLSNMDKKEEEREEYNSYTTIRDYRRNVVELQQRVDYLTRQLGIKQQIIDGLLKDNAQLREKMKEYDEKSRSRPFNVHYMNDISTVPPPPPPVGQHQQQQSPSPRIHPASVLQEPSRIDVLSSACEVFYQVAHHSPSR</sequence>
<feature type="region of interest" description="Disordered" evidence="1">
    <location>
        <begin position="350"/>
        <end position="400"/>
    </location>
</feature>
<proteinExistence type="predicted"/>
<evidence type="ECO:0000313" key="2">
    <source>
        <dbReference type="EMBL" id="KAF4668602.1"/>
    </source>
</evidence>
<protein>
    <submittedName>
        <fullName evidence="2">Uncharacterized protein</fullName>
    </submittedName>
</protein>
<reference evidence="2 3" key="1">
    <citation type="submission" date="2020-04" db="EMBL/GenBank/DDBJ databases">
        <title>Perkinsus chesapeaki whole genome sequence.</title>
        <authorList>
            <person name="Bogema D.R."/>
        </authorList>
    </citation>
    <scope>NUCLEOTIDE SEQUENCE [LARGE SCALE GENOMIC DNA]</scope>
    <source>
        <strain evidence="2">ATCC PRA-425</strain>
    </source>
</reference>